<dbReference type="GO" id="GO:0032259">
    <property type="term" value="P:methylation"/>
    <property type="evidence" value="ECO:0007669"/>
    <property type="project" value="UniProtKB-KW"/>
</dbReference>
<keyword evidence="1" id="KW-0489">Methyltransferase</keyword>
<name>A0A8T2SI64_CERRI</name>
<dbReference type="InterPro" id="IPR015353">
    <property type="entry name" value="Rubisco_LSMT_subst-bd"/>
</dbReference>
<evidence type="ECO:0000256" key="3">
    <source>
        <dbReference type="ARBA" id="ARBA00022691"/>
    </source>
</evidence>
<sequence>MASSSSMLTPPAAVTVCSSSKSKGKTLEQQGVSGWGCDTYTPESARVFQEWLTSRRLPPQKLVLQPVKSGGRGLVSKANIRRGEKLLYVPFSLVITSDSEWSNPECGSYLSAAGVPDWPFLATYLISEACQGTNSPWHSYISALPRQPESILLWSESEVNKYLFASSVYGQALERISEVQKTFDSMDSSIYRKHSDLFPRKFFNIQSFKWAFGILFSRLVRLQSLNEQVALVPWADMLNHSSEVKACLDYEEKSNTIILTTDQAYQPSEQVFISYGEKSKGEILLSYGFVSVDTHPGDSLNVSLSLSPNDEMLEAKQAVLHEYGLSTPCKYPVTISGIPSQLFAFAYLAASPSTLQSYYSEMAAVAASKGGLKLDGFRPFAFDVPLDVDIQAYQTVLDTIEAALRKVSKYLEDKGKDNIVMSNESDAKNAKLRMASILCTSEQRILQRAQYIALIVPKIIRTKLRELLARKTSSGDGKSSLLYGLRKLFN</sequence>
<keyword evidence="3" id="KW-0949">S-adenosyl-L-methionine</keyword>
<protein>
    <recommendedName>
        <fullName evidence="4">SET domain-containing protein</fullName>
    </recommendedName>
</protein>
<keyword evidence="6" id="KW-1185">Reference proteome</keyword>
<dbReference type="InterPro" id="IPR050600">
    <property type="entry name" value="SETD3_SETD6_MTase"/>
</dbReference>
<proteinExistence type="predicted"/>
<dbReference type="CDD" id="cd19179">
    <property type="entry name" value="SET_RBCMT"/>
    <property type="match status" value="1"/>
</dbReference>
<dbReference type="AlphaFoldDB" id="A0A8T2SI64"/>
<dbReference type="InterPro" id="IPR044431">
    <property type="entry name" value="SET_RBCMT"/>
</dbReference>
<dbReference type="Gene3D" id="3.90.1420.10">
    <property type="entry name" value="Rubisco LSMT, substrate-binding domain"/>
    <property type="match status" value="1"/>
</dbReference>
<dbReference type="GO" id="GO:0016279">
    <property type="term" value="F:protein-lysine N-methyltransferase activity"/>
    <property type="evidence" value="ECO:0007669"/>
    <property type="project" value="InterPro"/>
</dbReference>
<organism evidence="5 6">
    <name type="scientific">Ceratopteris richardii</name>
    <name type="common">Triangle waterfern</name>
    <dbReference type="NCBI Taxonomy" id="49495"/>
    <lineage>
        <taxon>Eukaryota</taxon>
        <taxon>Viridiplantae</taxon>
        <taxon>Streptophyta</taxon>
        <taxon>Embryophyta</taxon>
        <taxon>Tracheophyta</taxon>
        <taxon>Polypodiopsida</taxon>
        <taxon>Polypodiidae</taxon>
        <taxon>Polypodiales</taxon>
        <taxon>Pteridineae</taxon>
        <taxon>Pteridaceae</taxon>
        <taxon>Parkerioideae</taxon>
        <taxon>Ceratopteris</taxon>
    </lineage>
</organism>
<dbReference type="Proteomes" id="UP000825935">
    <property type="component" value="Chromosome 20"/>
</dbReference>
<accession>A0A8T2SI64</accession>
<evidence type="ECO:0000256" key="1">
    <source>
        <dbReference type="ARBA" id="ARBA00022603"/>
    </source>
</evidence>
<dbReference type="Pfam" id="PF09273">
    <property type="entry name" value="Rubis-subs-bind"/>
    <property type="match status" value="1"/>
</dbReference>
<evidence type="ECO:0000313" key="6">
    <source>
        <dbReference type="Proteomes" id="UP000825935"/>
    </source>
</evidence>
<dbReference type="OMA" id="SQCYPLQ"/>
<dbReference type="InterPro" id="IPR046341">
    <property type="entry name" value="SET_dom_sf"/>
</dbReference>
<gene>
    <name evidence="5" type="ORF">KP509_20G040500</name>
</gene>
<dbReference type="Pfam" id="PF00856">
    <property type="entry name" value="SET"/>
    <property type="match status" value="1"/>
</dbReference>
<evidence type="ECO:0000313" key="5">
    <source>
        <dbReference type="EMBL" id="KAH7331563.1"/>
    </source>
</evidence>
<dbReference type="PANTHER" id="PTHR13271">
    <property type="entry name" value="UNCHARACTERIZED PUTATIVE METHYLTRANSFERASE"/>
    <property type="match status" value="1"/>
</dbReference>
<dbReference type="Gene3D" id="3.90.1410.10">
    <property type="entry name" value="set domain protein methyltransferase, domain 1"/>
    <property type="match status" value="1"/>
</dbReference>
<evidence type="ECO:0000256" key="2">
    <source>
        <dbReference type="ARBA" id="ARBA00022679"/>
    </source>
</evidence>
<dbReference type="EMBL" id="CM035425">
    <property type="protein sequence ID" value="KAH7331563.1"/>
    <property type="molecule type" value="Genomic_DNA"/>
</dbReference>
<evidence type="ECO:0000259" key="4">
    <source>
        <dbReference type="PROSITE" id="PS50280"/>
    </source>
</evidence>
<keyword evidence="2" id="KW-0808">Transferase</keyword>
<dbReference type="SUPFAM" id="SSF81822">
    <property type="entry name" value="RuBisCo LSMT C-terminal, substrate-binding domain"/>
    <property type="match status" value="1"/>
</dbReference>
<dbReference type="SUPFAM" id="SSF82199">
    <property type="entry name" value="SET domain"/>
    <property type="match status" value="1"/>
</dbReference>
<dbReference type="InterPro" id="IPR001214">
    <property type="entry name" value="SET_dom"/>
</dbReference>
<dbReference type="OrthoDB" id="341421at2759"/>
<dbReference type="InterPro" id="IPR036464">
    <property type="entry name" value="Rubisco_LSMT_subst-bd_sf"/>
</dbReference>
<reference evidence="5" key="1">
    <citation type="submission" date="2021-08" db="EMBL/GenBank/DDBJ databases">
        <title>WGS assembly of Ceratopteris richardii.</title>
        <authorList>
            <person name="Marchant D.B."/>
            <person name="Chen G."/>
            <person name="Jenkins J."/>
            <person name="Shu S."/>
            <person name="Leebens-Mack J."/>
            <person name="Grimwood J."/>
            <person name="Schmutz J."/>
            <person name="Soltis P."/>
            <person name="Soltis D."/>
            <person name="Chen Z.-H."/>
        </authorList>
    </citation>
    <scope>NUCLEOTIDE SEQUENCE</scope>
    <source>
        <strain evidence="5">Whitten #5841</strain>
        <tissue evidence="5">Leaf</tissue>
    </source>
</reference>
<dbReference type="PANTHER" id="PTHR13271:SF123">
    <property type="entry name" value="RIBULOSE-1,5-BISPHOSPHATE CARBOXYLASE_OXYGENASE SMALL SUBUNIT N-METHYLTRANSFERASE I-RELATED"/>
    <property type="match status" value="1"/>
</dbReference>
<dbReference type="PROSITE" id="PS50280">
    <property type="entry name" value="SET"/>
    <property type="match status" value="1"/>
</dbReference>
<comment type="caution">
    <text evidence="5">The sequence shown here is derived from an EMBL/GenBank/DDBJ whole genome shotgun (WGS) entry which is preliminary data.</text>
</comment>
<dbReference type="SMART" id="SM00317">
    <property type="entry name" value="SET"/>
    <property type="match status" value="1"/>
</dbReference>
<feature type="domain" description="SET" evidence="4">
    <location>
        <begin position="50"/>
        <end position="276"/>
    </location>
</feature>